<name>A0A0D0VH92_CRYGA</name>
<accession>A0A0D0VH92</accession>
<sequence>MESTQDLENLLTELAGPHWRIDHDVVSPHAPITNSVTASTPLPKPKPIHPSRHSVSFSSKRSASKLHHRSSSTLNLAALGMTLPEMGLQAVKEVGEGGNNTPTGALQRLCGNSSTELKRIGQDARKAKKKLEDMALVKTPKQHNNKPHNDLVLVEERTSSGAAFKSCNIDYEKLKQVLDMLSTFHPSKLSAFNAGPCTEPQRCDEKAERMRRQERSMLQRMLDEQEKRLIEREARLKLMVEMVRAEESKYDRTVG</sequence>
<dbReference type="HOGENOM" id="CLU_1094226_0_0_1"/>
<gene>
    <name evidence="2" type="ORF">I312_06599</name>
</gene>
<feature type="region of interest" description="Disordered" evidence="1">
    <location>
        <begin position="30"/>
        <end position="70"/>
    </location>
</feature>
<evidence type="ECO:0000313" key="2">
    <source>
        <dbReference type="EMBL" id="KIR44200.1"/>
    </source>
</evidence>
<dbReference type="EMBL" id="KN848009">
    <property type="protein sequence ID" value="KIR44200.1"/>
    <property type="molecule type" value="Genomic_DNA"/>
</dbReference>
<dbReference type="AlphaFoldDB" id="A0A0D0VH92"/>
<proteinExistence type="predicted"/>
<protein>
    <submittedName>
        <fullName evidence="2">Uncharacterized protein</fullName>
    </submittedName>
</protein>
<reference evidence="2" key="1">
    <citation type="submission" date="2015-01" db="EMBL/GenBank/DDBJ databases">
        <title>The Genome Sequence of Cryptococcus gattii CA1280.</title>
        <authorList>
            <consortium name="The Broad Institute Genomics Platform"/>
            <person name="Cuomo C."/>
            <person name="Litvintseva A."/>
            <person name="Chen Y."/>
            <person name="Heitman J."/>
            <person name="Sun S."/>
            <person name="Springer D."/>
            <person name="Dromer F."/>
            <person name="Young S."/>
            <person name="Zeng Q."/>
            <person name="Gargeya S."/>
            <person name="Abouelleil A."/>
            <person name="Alvarado L."/>
            <person name="Chapman S.B."/>
            <person name="Gainer-Dewar J."/>
            <person name="Goldberg J."/>
            <person name="Griggs A."/>
            <person name="Gujja S."/>
            <person name="Hansen M."/>
            <person name="Howarth C."/>
            <person name="Imamovic A."/>
            <person name="Larimer J."/>
            <person name="Murphy C."/>
            <person name="Naylor J."/>
            <person name="Pearson M."/>
            <person name="Priest M."/>
            <person name="Roberts A."/>
            <person name="Saif S."/>
            <person name="Shea T."/>
            <person name="Sykes S."/>
            <person name="Wortman J."/>
            <person name="Nusbaum C."/>
            <person name="Birren B."/>
        </authorList>
    </citation>
    <scope>NUCLEOTIDE SEQUENCE [LARGE SCALE GENOMIC DNA]</scope>
    <source>
        <strain evidence="2">CA1280</strain>
    </source>
</reference>
<dbReference type="OrthoDB" id="2564489at2759"/>
<evidence type="ECO:0000256" key="1">
    <source>
        <dbReference type="SAM" id="MobiDB-lite"/>
    </source>
</evidence>
<organism evidence="2">
    <name type="scientific">Cryptococcus bacillisporus CA1280</name>
    <dbReference type="NCBI Taxonomy" id="1296109"/>
    <lineage>
        <taxon>Eukaryota</taxon>
        <taxon>Fungi</taxon>
        <taxon>Dikarya</taxon>
        <taxon>Basidiomycota</taxon>
        <taxon>Agaricomycotina</taxon>
        <taxon>Tremellomycetes</taxon>
        <taxon>Tremellales</taxon>
        <taxon>Cryptococcaceae</taxon>
        <taxon>Cryptococcus</taxon>
        <taxon>Cryptococcus gattii species complex</taxon>
    </lineage>
</organism>